<dbReference type="InParanoid" id="A0A409WWU1"/>
<proteinExistence type="predicted"/>
<name>A0A409WWU1_9AGAR</name>
<accession>A0A409WWU1</accession>
<dbReference type="AlphaFoldDB" id="A0A409WWU1"/>
<dbReference type="Proteomes" id="UP000284706">
    <property type="component" value="Unassembled WGS sequence"/>
</dbReference>
<dbReference type="SUPFAM" id="SSF52047">
    <property type="entry name" value="RNI-like"/>
    <property type="match status" value="1"/>
</dbReference>
<protein>
    <submittedName>
        <fullName evidence="1">Uncharacterized protein</fullName>
    </submittedName>
</protein>
<dbReference type="EMBL" id="NHYE01004684">
    <property type="protein sequence ID" value="PPQ82931.1"/>
    <property type="molecule type" value="Genomic_DNA"/>
</dbReference>
<dbReference type="OrthoDB" id="2269034at2759"/>
<organism evidence="1 2">
    <name type="scientific">Gymnopilus dilepis</name>
    <dbReference type="NCBI Taxonomy" id="231916"/>
    <lineage>
        <taxon>Eukaryota</taxon>
        <taxon>Fungi</taxon>
        <taxon>Dikarya</taxon>
        <taxon>Basidiomycota</taxon>
        <taxon>Agaricomycotina</taxon>
        <taxon>Agaricomycetes</taxon>
        <taxon>Agaricomycetidae</taxon>
        <taxon>Agaricales</taxon>
        <taxon>Agaricineae</taxon>
        <taxon>Hymenogastraceae</taxon>
        <taxon>Gymnopilus</taxon>
    </lineage>
</organism>
<sequence length="529" mass="60924">MLADANAQACKQSGDVERTTCNPCRELLDLERQMLEVRSVWEEMNKRHNQLKTAVNGVHDIITNRLPPEVMSAIFEFYCYDNSHLIWSMPEEIPNPLILGAVCRSWRKIAWSSRRLWTRISILIRIPDATATQIDNVVEVAREWLDRGGQLPLEIAFRMEINDYFHSHRLHNDKLHGNTCSTLLPVLDVIKQHYSRWRDVCVDVCPTLLPHVFRGLKGTARLRNLELSNACTNGAFEGSLSMDEVVLGPSFLRVTAIQLRFVNVFWNNVTSFQGYDLSMDQCIELLRLAPRLEKCEVEEISPCSSLSHQPTEPIVQSQLKRLELRMKQDGLQWSRSSDLLNLLFANVTLPSLTRLSWEVREEDHCKVLSPSTFESFVRRSSCRLKELSITTRSKADEFYPFICSTHHLTSLSLDMVQQPSHFHLFFFRLGPMSISWHRQGLEVLLPSLERLRINIETSEVETFPWNFVPDIFGLSDQHRPLKDLSIFLRHSDTTSPPTYNLDPSVVSKCKQLQATGVNLRICIDSKVLL</sequence>
<comment type="caution">
    <text evidence="1">The sequence shown here is derived from an EMBL/GenBank/DDBJ whole genome shotgun (WGS) entry which is preliminary data.</text>
</comment>
<dbReference type="STRING" id="231916.A0A409WWU1"/>
<dbReference type="Gene3D" id="1.20.1280.50">
    <property type="match status" value="1"/>
</dbReference>
<evidence type="ECO:0000313" key="1">
    <source>
        <dbReference type="EMBL" id="PPQ82931.1"/>
    </source>
</evidence>
<keyword evidence="2" id="KW-1185">Reference proteome</keyword>
<evidence type="ECO:0000313" key="2">
    <source>
        <dbReference type="Proteomes" id="UP000284706"/>
    </source>
</evidence>
<reference evidence="1 2" key="1">
    <citation type="journal article" date="2018" name="Evol. Lett.">
        <title>Horizontal gene cluster transfer increased hallucinogenic mushroom diversity.</title>
        <authorList>
            <person name="Reynolds H.T."/>
            <person name="Vijayakumar V."/>
            <person name="Gluck-Thaler E."/>
            <person name="Korotkin H.B."/>
            <person name="Matheny P.B."/>
            <person name="Slot J.C."/>
        </authorList>
    </citation>
    <scope>NUCLEOTIDE SEQUENCE [LARGE SCALE GENOMIC DNA]</scope>
    <source>
        <strain evidence="1 2">SRW20</strain>
    </source>
</reference>
<gene>
    <name evidence="1" type="ORF">CVT26_005038</name>
</gene>